<comment type="similarity">
    <text evidence="2">Belongs to the peptidase C69 family.</text>
</comment>
<dbReference type="InterPro" id="IPR001119">
    <property type="entry name" value="SLH_dom"/>
</dbReference>
<name>A0A8H2M5B5_9FIRM</name>
<dbReference type="AlphaFoldDB" id="A0A8H2M5B5"/>
<gene>
    <name evidence="9" type="primary">pepDA</name>
    <name evidence="9" type="ORF">NCTC13150_00102</name>
</gene>
<dbReference type="PANTHER" id="PTHR12994:SF17">
    <property type="entry name" value="LD30995P"/>
    <property type="match status" value="1"/>
</dbReference>
<feature type="chain" id="PRO_5034338888" description="membrane dipeptidase" evidence="7">
    <location>
        <begin position="28"/>
        <end position="679"/>
    </location>
</feature>
<protein>
    <recommendedName>
        <fullName evidence="3">membrane dipeptidase</fullName>
        <ecNumber evidence="3">3.4.13.19</ecNumber>
    </recommendedName>
</protein>
<dbReference type="GO" id="GO:0070004">
    <property type="term" value="F:cysteine-type exopeptidase activity"/>
    <property type="evidence" value="ECO:0007669"/>
    <property type="project" value="InterPro"/>
</dbReference>
<keyword evidence="7" id="KW-0732">Signal</keyword>
<dbReference type="GO" id="GO:0006508">
    <property type="term" value="P:proteolysis"/>
    <property type="evidence" value="ECO:0007669"/>
    <property type="project" value="UniProtKB-KW"/>
</dbReference>
<dbReference type="InterPro" id="IPR047804">
    <property type="entry name" value="C69_dipept_A-like"/>
</dbReference>
<reference evidence="9 10" key="1">
    <citation type="submission" date="2019-02" db="EMBL/GenBank/DDBJ databases">
        <authorList>
            <consortium name="Pathogen Informatics"/>
        </authorList>
    </citation>
    <scope>NUCLEOTIDE SEQUENCE [LARGE SCALE GENOMIC DNA]</scope>
    <source>
        <strain evidence="9 10">3012STDY7089603</strain>
    </source>
</reference>
<evidence type="ECO:0000259" key="8">
    <source>
        <dbReference type="PROSITE" id="PS51272"/>
    </source>
</evidence>
<dbReference type="PANTHER" id="PTHR12994">
    <property type="entry name" value="SECERNIN"/>
    <property type="match status" value="1"/>
</dbReference>
<evidence type="ECO:0000256" key="6">
    <source>
        <dbReference type="ARBA" id="ARBA00022997"/>
    </source>
</evidence>
<dbReference type="Pfam" id="PF03577">
    <property type="entry name" value="Peptidase_C69"/>
    <property type="match status" value="1"/>
</dbReference>
<evidence type="ECO:0000256" key="7">
    <source>
        <dbReference type="SAM" id="SignalP"/>
    </source>
</evidence>
<feature type="signal peptide" evidence="7">
    <location>
        <begin position="1"/>
        <end position="27"/>
    </location>
</feature>
<dbReference type="EC" id="3.4.13.19" evidence="3"/>
<evidence type="ECO:0000313" key="10">
    <source>
        <dbReference type="Proteomes" id="UP000377798"/>
    </source>
</evidence>
<comment type="catalytic activity">
    <reaction evidence="1">
        <text>an L-aminoacyl-L-amino acid + H2O = 2 an L-alpha-amino acid</text>
        <dbReference type="Rhea" id="RHEA:48940"/>
        <dbReference type="ChEBI" id="CHEBI:15377"/>
        <dbReference type="ChEBI" id="CHEBI:59869"/>
        <dbReference type="ChEBI" id="CHEBI:77460"/>
        <dbReference type="EC" id="3.4.13.19"/>
    </reaction>
</comment>
<evidence type="ECO:0000313" key="9">
    <source>
        <dbReference type="EMBL" id="VFB15603.1"/>
    </source>
</evidence>
<evidence type="ECO:0000256" key="3">
    <source>
        <dbReference type="ARBA" id="ARBA00013110"/>
    </source>
</evidence>
<proteinExistence type="inferred from homology"/>
<dbReference type="NCBIfam" id="NF033678">
    <property type="entry name" value="C69_fam_dipept"/>
    <property type="match status" value="1"/>
</dbReference>
<comment type="caution">
    <text evidence="9">The sequence shown here is derived from an EMBL/GenBank/DDBJ whole genome shotgun (WGS) entry which is preliminary data.</text>
</comment>
<keyword evidence="6" id="KW-0224">Dipeptidase</keyword>
<sequence>MKTFVKKALSLALIGVFLLSPMSEVLACTGVIVGKKVSADGNPMIGRTEDWSSAYNKTVIATPAKTYKKGDMYKDVYGFTYPMPEKTYATVTVPDGYQDDGDVFEATGWNENGVTMTATVTATANDKALAADPLTDHGLYESSVVSVVLPRIKTAREGVDVLADIMNTKGLQEGAIVVIADQKEIWYMELLTGHQYVAIKYPDDAYSVFPNCFMLGKVDVKDKENVVASKNLINLAKQNGFLVEEDGLIHVQKTYAEPLDSRNRDRLWGGINFLDPDKKIPYNAASFDLLQKTDKKISIKKLMEFQRTRYEGTDKDANLPKNAKVRPIGTVEQEHAHVIQIKENYPKELGGILWVAMGNAEHSQYVPIFGPITDTIAPYQVPGDQYTPESAYWTMRQVSALSEINRNLYGKYVREYNDLQEKTILKRIDKELDAQLIQAYKTSTEAGRELATKLSMEYQQKAYDDATLMAKELNTYFLDVSGNPGVNGYPDRKTKPYIPSLLGQERQEQILKELGFSNKAASAQPLDKGTATTEDELAKHWAKAPLEKAISKGWMSKVEDKFAPDKIVYVEDLLAILDAKDPGFKAGSLDALLDQYAIQKTFVLNRQSAALILNAYAKEAAKPIPTRLVQISDEASLMQWVKEPVAAVLALGWLSPQAGAFNPANQITRGELAVIADRI</sequence>
<dbReference type="InterPro" id="IPR005322">
    <property type="entry name" value="Peptidase_C69"/>
</dbReference>
<dbReference type="EMBL" id="CAACYI010000001">
    <property type="protein sequence ID" value="VFB15603.1"/>
    <property type="molecule type" value="Genomic_DNA"/>
</dbReference>
<dbReference type="Gene3D" id="3.60.60.10">
    <property type="entry name" value="Penicillin V Acylase, Chain A"/>
    <property type="match status" value="1"/>
</dbReference>
<keyword evidence="5 9" id="KW-0378">Hydrolase</keyword>
<organism evidence="9 10">
    <name type="scientific">Urinicoccus massiliensis</name>
    <dbReference type="NCBI Taxonomy" id="1723382"/>
    <lineage>
        <taxon>Bacteria</taxon>
        <taxon>Bacillati</taxon>
        <taxon>Bacillota</taxon>
        <taxon>Tissierellia</taxon>
        <taxon>Tissierellales</taxon>
        <taxon>Peptoniphilaceae</taxon>
        <taxon>Urinicoccus</taxon>
    </lineage>
</organism>
<dbReference type="RefSeq" id="WP_131747973.1">
    <property type="nucleotide sequence ID" value="NZ_CAACYI010000001.1"/>
</dbReference>
<accession>A0A8H2M5B5</accession>
<dbReference type="PROSITE" id="PS51272">
    <property type="entry name" value="SLH"/>
    <property type="match status" value="1"/>
</dbReference>
<evidence type="ECO:0000256" key="2">
    <source>
        <dbReference type="ARBA" id="ARBA00007225"/>
    </source>
</evidence>
<feature type="domain" description="SLH" evidence="8">
    <location>
        <begin position="628"/>
        <end position="679"/>
    </location>
</feature>
<dbReference type="GO" id="GO:0016805">
    <property type="term" value="F:dipeptidase activity"/>
    <property type="evidence" value="ECO:0007669"/>
    <property type="project" value="UniProtKB-KW"/>
</dbReference>
<evidence type="ECO:0000256" key="4">
    <source>
        <dbReference type="ARBA" id="ARBA00022670"/>
    </source>
</evidence>
<dbReference type="Pfam" id="PF00395">
    <property type="entry name" value="SLH"/>
    <property type="match status" value="1"/>
</dbReference>
<evidence type="ECO:0000256" key="5">
    <source>
        <dbReference type="ARBA" id="ARBA00022801"/>
    </source>
</evidence>
<keyword evidence="4" id="KW-0645">Protease</keyword>
<dbReference type="Proteomes" id="UP000377798">
    <property type="component" value="Unassembled WGS sequence"/>
</dbReference>
<keyword evidence="10" id="KW-1185">Reference proteome</keyword>
<evidence type="ECO:0000256" key="1">
    <source>
        <dbReference type="ARBA" id="ARBA00001670"/>
    </source>
</evidence>